<protein>
    <recommendedName>
        <fullName evidence="4">Lipoprotein</fullName>
    </recommendedName>
</protein>
<organism evidence="2 3">
    <name type="scientific">Croceibacterium xixiisoli</name>
    <dbReference type="NCBI Taxonomy" id="1476466"/>
    <lineage>
        <taxon>Bacteria</taxon>
        <taxon>Pseudomonadati</taxon>
        <taxon>Pseudomonadota</taxon>
        <taxon>Alphaproteobacteria</taxon>
        <taxon>Sphingomonadales</taxon>
        <taxon>Erythrobacteraceae</taxon>
        <taxon>Croceibacterium</taxon>
    </lineage>
</organism>
<evidence type="ECO:0000256" key="1">
    <source>
        <dbReference type="SAM" id="SignalP"/>
    </source>
</evidence>
<reference evidence="2 3" key="1">
    <citation type="submission" date="2019-12" db="EMBL/GenBank/DDBJ databases">
        <title>Genomic-based taxomic classification of the family Erythrobacteraceae.</title>
        <authorList>
            <person name="Xu L."/>
        </authorList>
    </citation>
    <scope>NUCLEOTIDE SEQUENCE [LARGE SCALE GENOMIC DNA]</scope>
    <source>
        <strain evidence="2 3">S36</strain>
    </source>
</reference>
<name>A0A6I4TR46_9SPHN</name>
<dbReference type="RefSeq" id="WP_161390004.1">
    <property type="nucleotide sequence ID" value="NZ_JBHSCP010000001.1"/>
</dbReference>
<proteinExistence type="predicted"/>
<dbReference type="AlphaFoldDB" id="A0A6I4TR46"/>
<dbReference type="EMBL" id="WTYJ01000001">
    <property type="protein sequence ID" value="MXO98354.1"/>
    <property type="molecule type" value="Genomic_DNA"/>
</dbReference>
<sequence>MIQPSLRIPPLPTLRNAFCLAGALALSACAIGAHPRVDATGAGLASGTPASLNPDAGADETMLGQALQTALARHSVATAEGAGIEIRYSVSMRPSYVGIGRAVDGEVAWESVARRGYLLDRCRGERARISMAAFQRATGALLHRSTAEMDSCTITPAMLEDLAGQMVDDALSRNGQAS</sequence>
<dbReference type="Proteomes" id="UP000469430">
    <property type="component" value="Unassembled WGS sequence"/>
</dbReference>
<evidence type="ECO:0000313" key="2">
    <source>
        <dbReference type="EMBL" id="MXO98354.1"/>
    </source>
</evidence>
<comment type="caution">
    <text evidence="2">The sequence shown here is derived from an EMBL/GenBank/DDBJ whole genome shotgun (WGS) entry which is preliminary data.</text>
</comment>
<feature type="chain" id="PRO_5026242767" description="Lipoprotein" evidence="1">
    <location>
        <begin position="31"/>
        <end position="178"/>
    </location>
</feature>
<evidence type="ECO:0000313" key="3">
    <source>
        <dbReference type="Proteomes" id="UP000469430"/>
    </source>
</evidence>
<gene>
    <name evidence="2" type="ORF">GRI97_05065</name>
</gene>
<accession>A0A6I4TR46</accession>
<evidence type="ECO:0008006" key="4">
    <source>
        <dbReference type="Google" id="ProtNLM"/>
    </source>
</evidence>
<keyword evidence="1" id="KW-0732">Signal</keyword>
<feature type="signal peptide" evidence="1">
    <location>
        <begin position="1"/>
        <end position="30"/>
    </location>
</feature>
<keyword evidence="3" id="KW-1185">Reference proteome</keyword>
<dbReference type="PROSITE" id="PS51257">
    <property type="entry name" value="PROKAR_LIPOPROTEIN"/>
    <property type="match status" value="1"/>
</dbReference>